<comment type="caution">
    <text evidence="2">The sequence shown here is derived from an EMBL/GenBank/DDBJ whole genome shotgun (WGS) entry which is preliminary data.</text>
</comment>
<evidence type="ECO:0000313" key="2">
    <source>
        <dbReference type="EMBL" id="KAK7473249.1"/>
    </source>
</evidence>
<reference evidence="2 3" key="1">
    <citation type="submission" date="2024-01" db="EMBL/GenBank/DDBJ databases">
        <title>A draft genome for the cacao thread blight pathogen Marasmiellus scandens.</title>
        <authorList>
            <person name="Baruah I.K."/>
            <person name="Leung J."/>
            <person name="Bukari Y."/>
            <person name="Amoako-Attah I."/>
            <person name="Meinhardt L.W."/>
            <person name="Bailey B.A."/>
            <person name="Cohen S.P."/>
        </authorList>
    </citation>
    <scope>NUCLEOTIDE SEQUENCE [LARGE SCALE GENOMIC DNA]</scope>
    <source>
        <strain evidence="2 3">GH-19</strain>
    </source>
</reference>
<keyword evidence="1" id="KW-0175">Coiled coil</keyword>
<dbReference type="EMBL" id="JBANRG010000001">
    <property type="protein sequence ID" value="KAK7473249.1"/>
    <property type="molecule type" value="Genomic_DNA"/>
</dbReference>
<dbReference type="Proteomes" id="UP001498398">
    <property type="component" value="Unassembled WGS sequence"/>
</dbReference>
<evidence type="ECO:0000256" key="1">
    <source>
        <dbReference type="SAM" id="Coils"/>
    </source>
</evidence>
<proteinExistence type="predicted"/>
<keyword evidence="3" id="KW-1185">Reference proteome</keyword>
<evidence type="ECO:0000313" key="3">
    <source>
        <dbReference type="Proteomes" id="UP001498398"/>
    </source>
</evidence>
<feature type="coiled-coil region" evidence="1">
    <location>
        <begin position="22"/>
        <end position="56"/>
    </location>
</feature>
<evidence type="ECO:0008006" key="4">
    <source>
        <dbReference type="Google" id="ProtNLM"/>
    </source>
</evidence>
<sequence>MDQLRCNHTLSEEQILRTESVKNAALLELERYDREIDRLRRLIDRLLDKRRSLSNDIDICHSILAPIHRLPGELLGQVFSECCALPSDVLDSEFASSMPIVPEQYQQYDTYGLRMNLSHVSSYWRTIALSMPALWSIFLIDLAKMNNSMLSLVLLHLERSAHSPLSFSIFDSANYEYDRSHKPDQFLIQQLLRIFLQNIPRWSCVSLDLEWETTTVGSLFEEVWNVESDLSSAPLPTILQFLELTRFVNVYSQSGFPYRGFMKVLNQAPLLRAIRHHNELMTTDGRELPYHQLHYLDVLLNQKQALTVLSISPELRKCCLRIWDRSIDNPGLNTPRRIIDLSRLNTLEIFGNFQPRSCVPVLQTMFDQLTVPSLTTLSIKMPQFHQGGFANWPHSQFRDMLVRSSLLSSSGPGNCIQKLVLHNLRLCDDDLLAIFRYFPHLLELDMAGYESCSWNSEPGSNPRNVFMLSYRVLLSLTTSLRHGFDTDSEMSFLPDASMAPSDLANTDAPLLGKLRKLTLRAQGSFTLLDTDALLDLLESRYTSCQENVATLEEFDLYWTPEHQMPLSNYAMYGLGESALQRLLVLSCEGMKVKLDGRRIA</sequence>
<organism evidence="2 3">
    <name type="scientific">Marasmiellus scandens</name>
    <dbReference type="NCBI Taxonomy" id="2682957"/>
    <lineage>
        <taxon>Eukaryota</taxon>
        <taxon>Fungi</taxon>
        <taxon>Dikarya</taxon>
        <taxon>Basidiomycota</taxon>
        <taxon>Agaricomycotina</taxon>
        <taxon>Agaricomycetes</taxon>
        <taxon>Agaricomycetidae</taxon>
        <taxon>Agaricales</taxon>
        <taxon>Marasmiineae</taxon>
        <taxon>Omphalotaceae</taxon>
        <taxon>Marasmiellus</taxon>
    </lineage>
</organism>
<protein>
    <recommendedName>
        <fullName evidence="4">F-box domain-containing protein</fullName>
    </recommendedName>
</protein>
<name>A0ABR1K757_9AGAR</name>
<accession>A0ABR1K757</accession>
<gene>
    <name evidence="2" type="ORF">VKT23_001347</name>
</gene>